<sequence>MSLSSRDISRQCMSDIEQNKVLELDAEDDQIPALSTSSKDDATVSYSSSTGKSKKEVNISGDIPTGERQKQGQPNAVAEDYKFPLVWIDLEMTGT</sequence>
<gene>
    <name evidence="2" type="ORF">E6C27_scaffold366G00510</name>
</gene>
<reference evidence="2 3" key="1">
    <citation type="submission" date="2019-08" db="EMBL/GenBank/DDBJ databases">
        <title>Draft genome sequences of two oriental melons (Cucumis melo L. var makuwa).</title>
        <authorList>
            <person name="Kwon S.-Y."/>
        </authorList>
    </citation>
    <scope>NUCLEOTIDE SEQUENCE [LARGE SCALE GENOMIC DNA]</scope>
    <source>
        <strain evidence="3">cv. SW 3</strain>
        <tissue evidence="2">Leaf</tissue>
    </source>
</reference>
<protein>
    <submittedName>
        <fullName evidence="2">Oligoribonuclease</fullName>
    </submittedName>
</protein>
<dbReference type="OrthoDB" id="270189at2759"/>
<dbReference type="AlphaFoldDB" id="A0A5A7TEJ6"/>
<comment type="caution">
    <text evidence="2">The sequence shown here is derived from an EMBL/GenBank/DDBJ whole genome shotgun (WGS) entry which is preliminary data.</text>
</comment>
<dbReference type="Proteomes" id="UP000321393">
    <property type="component" value="Unassembled WGS sequence"/>
</dbReference>
<organism evidence="2 3">
    <name type="scientific">Cucumis melo var. makuwa</name>
    <name type="common">Oriental melon</name>
    <dbReference type="NCBI Taxonomy" id="1194695"/>
    <lineage>
        <taxon>Eukaryota</taxon>
        <taxon>Viridiplantae</taxon>
        <taxon>Streptophyta</taxon>
        <taxon>Embryophyta</taxon>
        <taxon>Tracheophyta</taxon>
        <taxon>Spermatophyta</taxon>
        <taxon>Magnoliopsida</taxon>
        <taxon>eudicotyledons</taxon>
        <taxon>Gunneridae</taxon>
        <taxon>Pentapetalae</taxon>
        <taxon>rosids</taxon>
        <taxon>fabids</taxon>
        <taxon>Cucurbitales</taxon>
        <taxon>Cucurbitaceae</taxon>
        <taxon>Benincaseae</taxon>
        <taxon>Cucumis</taxon>
    </lineage>
</organism>
<evidence type="ECO:0000313" key="2">
    <source>
        <dbReference type="EMBL" id="KAA0040081.1"/>
    </source>
</evidence>
<proteinExistence type="predicted"/>
<dbReference type="EMBL" id="SSTE01018023">
    <property type="protein sequence ID" value="KAA0040081.1"/>
    <property type="molecule type" value="Genomic_DNA"/>
</dbReference>
<evidence type="ECO:0000313" key="3">
    <source>
        <dbReference type="Proteomes" id="UP000321393"/>
    </source>
</evidence>
<evidence type="ECO:0000256" key="1">
    <source>
        <dbReference type="SAM" id="MobiDB-lite"/>
    </source>
</evidence>
<feature type="region of interest" description="Disordered" evidence="1">
    <location>
        <begin position="32"/>
        <end position="76"/>
    </location>
</feature>
<accession>A0A5A7TEJ6</accession>
<name>A0A5A7TEJ6_CUCMM</name>